<comment type="subcellular location">
    <subcellularLocation>
        <location evidence="1">Membrane</location>
        <topology evidence="1">Multi-pass membrane protein</topology>
    </subcellularLocation>
</comment>
<sequence length="706" mass="77185">MASLDRGKPAHTVILVMPMLYIFMLCCIHVWHAEAQLGQGLADADTIQQALCNDLNSTVSNSWAGDCMSELFEKYGEDGKLEYNGFRQLLENMGLGAVRDGLKKPSNQEGNVSQPGSDVNSTAGARAKRKTHNNEHVDHHNTSLEHTSKCLSSDEILDTFKVVPSEGIVPLQFLQLCPILLQQLDSHACIVYDVHLPDDGHNHTDEPSETPFQEPSKIHPGQLWGYAIGAVTMISVASITCIMMVPCIQRFPLAYGRLLSFLVAMAVGTLSGDSVLHLLPHAFGIHGHEEDPSTMHTAHPHETLDPEPETSKHVVVWRGCVVLLGIFSFFIFEQTMRMCQKRPKKRLITLVEEPPSQQELSCHSNHSDEESKQSLSEEENQNALGSQEIGEKLCNHSDTAHELIPMMHQGGTDEAKVVNERYSGVFSFKHKSSVIPHTELTDKEKIDEEREEKKSQSSLDLSMKKDQETSYGGVSTSICKDPSLFSVSTPKKVRESDGISSSQDPNDGLQDHERAYRPHSNSDGHHHHHGHSHHGHSHAPGGKMGISAIAWMVVMGDGVHNFTDGLIVGAAFADSLAGGLSTAIAVMCHEIPHELGDFAVMLRGGMSIKQALAFQAVSSILAYMGMAIGLSIGHLSSVSLWVFALAAGAFLYIALTDLFPEMVESMNVTTDNKSCHLLLQVLGALFGVGTMLIIALYEELLIEALA</sequence>
<protein>
    <recommendedName>
        <fullName evidence="10">Zinc transporter ZIP10</fullName>
    </recommendedName>
</protein>
<dbReference type="GO" id="GO:0005886">
    <property type="term" value="C:plasma membrane"/>
    <property type="evidence" value="ECO:0000318"/>
    <property type="project" value="GO_Central"/>
</dbReference>
<proteinExistence type="inferred from homology"/>
<evidence type="ECO:0000256" key="5">
    <source>
        <dbReference type="ARBA" id="ARBA00023136"/>
    </source>
</evidence>
<organism evidence="8 9">
    <name type="scientific">Strongylocentrotus purpuratus</name>
    <name type="common">Purple sea urchin</name>
    <dbReference type="NCBI Taxonomy" id="7668"/>
    <lineage>
        <taxon>Eukaryota</taxon>
        <taxon>Metazoa</taxon>
        <taxon>Echinodermata</taxon>
        <taxon>Eleutherozoa</taxon>
        <taxon>Echinozoa</taxon>
        <taxon>Echinoidea</taxon>
        <taxon>Euechinoidea</taxon>
        <taxon>Echinacea</taxon>
        <taxon>Camarodonta</taxon>
        <taxon>Echinidea</taxon>
        <taxon>Strongylocentrotidae</taxon>
        <taxon>Strongylocentrotus</taxon>
    </lineage>
</organism>
<feature type="compositionally biased region" description="Basic and acidic residues" evidence="6">
    <location>
        <begin position="439"/>
        <end position="455"/>
    </location>
</feature>
<dbReference type="PANTHER" id="PTHR12191">
    <property type="entry name" value="SOLUTE CARRIER FAMILY 39"/>
    <property type="match status" value="1"/>
</dbReference>
<feature type="transmembrane region" description="Helical" evidence="7">
    <location>
        <begin position="258"/>
        <end position="279"/>
    </location>
</feature>
<evidence type="ECO:0000313" key="8">
    <source>
        <dbReference type="EnsemblMetazoa" id="XP_030855747"/>
    </source>
</evidence>
<dbReference type="OrthoDB" id="200954at2759"/>
<feature type="compositionally biased region" description="Basic residues" evidence="6">
    <location>
        <begin position="525"/>
        <end position="537"/>
    </location>
</feature>
<evidence type="ECO:0008006" key="10">
    <source>
        <dbReference type="Google" id="ProtNLM"/>
    </source>
</evidence>
<dbReference type="FunCoup" id="A0A7M7PWY4">
    <property type="interactions" value="1216"/>
</dbReference>
<evidence type="ECO:0000256" key="2">
    <source>
        <dbReference type="ARBA" id="ARBA00006939"/>
    </source>
</evidence>
<feature type="region of interest" description="Disordered" evidence="6">
    <location>
        <begin position="439"/>
        <end position="475"/>
    </location>
</feature>
<name>A0A7M7PWY4_STRPU</name>
<feature type="compositionally biased region" description="Basic and acidic residues" evidence="6">
    <location>
        <begin position="509"/>
        <end position="524"/>
    </location>
</feature>
<evidence type="ECO:0000256" key="3">
    <source>
        <dbReference type="ARBA" id="ARBA00022692"/>
    </source>
</evidence>
<dbReference type="InterPro" id="IPR003689">
    <property type="entry name" value="ZIP"/>
</dbReference>
<comment type="similarity">
    <text evidence="2">Belongs to the ZIP transporter (TC 2.A.5) family.</text>
</comment>
<feature type="transmembrane region" description="Helical" evidence="7">
    <location>
        <begin position="315"/>
        <end position="332"/>
    </location>
</feature>
<keyword evidence="4 7" id="KW-1133">Transmembrane helix</keyword>
<feature type="region of interest" description="Disordered" evidence="6">
    <location>
        <begin position="489"/>
        <end position="540"/>
    </location>
</feature>
<feature type="compositionally biased region" description="Basic and acidic residues" evidence="6">
    <location>
        <begin position="132"/>
        <end position="145"/>
    </location>
</feature>
<dbReference type="GO" id="GO:0071578">
    <property type="term" value="P:zinc ion import across plasma membrane"/>
    <property type="evidence" value="ECO:0000318"/>
    <property type="project" value="GO_Central"/>
</dbReference>
<dbReference type="GO" id="GO:0030003">
    <property type="term" value="P:intracellular monoatomic cation homeostasis"/>
    <property type="evidence" value="ECO:0000318"/>
    <property type="project" value="GO_Central"/>
</dbReference>
<reference evidence="9" key="1">
    <citation type="submission" date="2015-02" db="EMBL/GenBank/DDBJ databases">
        <title>Genome sequencing for Strongylocentrotus purpuratus.</title>
        <authorList>
            <person name="Murali S."/>
            <person name="Liu Y."/>
            <person name="Vee V."/>
            <person name="English A."/>
            <person name="Wang M."/>
            <person name="Skinner E."/>
            <person name="Han Y."/>
            <person name="Muzny D.M."/>
            <person name="Worley K.C."/>
            <person name="Gibbs R.A."/>
        </authorList>
    </citation>
    <scope>NUCLEOTIDE SEQUENCE</scope>
</reference>
<evidence type="ECO:0000256" key="1">
    <source>
        <dbReference type="ARBA" id="ARBA00004141"/>
    </source>
</evidence>
<dbReference type="KEGG" id="spu:753062"/>
<feature type="compositionally biased region" description="Polar residues" evidence="6">
    <location>
        <begin position="105"/>
        <end position="123"/>
    </location>
</feature>
<dbReference type="InterPro" id="IPR050799">
    <property type="entry name" value="ZIP_Transporter"/>
</dbReference>
<feature type="transmembrane region" description="Helical" evidence="7">
    <location>
        <begin position="12"/>
        <end position="31"/>
    </location>
</feature>
<feature type="region of interest" description="Disordered" evidence="6">
    <location>
        <begin position="100"/>
        <end position="145"/>
    </location>
</feature>
<dbReference type="OMA" id="ETQDNHH"/>
<keyword evidence="9" id="KW-1185">Reference proteome</keyword>
<evidence type="ECO:0000256" key="6">
    <source>
        <dbReference type="SAM" id="MobiDB-lite"/>
    </source>
</evidence>
<dbReference type="InParanoid" id="A0A7M7PWY4"/>
<keyword evidence="3 7" id="KW-0812">Transmembrane</keyword>
<evidence type="ECO:0000313" key="9">
    <source>
        <dbReference type="Proteomes" id="UP000007110"/>
    </source>
</evidence>
<dbReference type="GO" id="GO:0140410">
    <property type="term" value="F:monoatomic cation:bicarbonate symporter activity"/>
    <property type="evidence" value="ECO:0000318"/>
    <property type="project" value="GO_Central"/>
</dbReference>
<feature type="transmembrane region" description="Helical" evidence="7">
    <location>
        <begin position="611"/>
        <end position="632"/>
    </location>
</feature>
<reference evidence="8" key="2">
    <citation type="submission" date="2021-01" db="UniProtKB">
        <authorList>
            <consortium name="EnsemblMetazoa"/>
        </authorList>
    </citation>
    <scope>IDENTIFICATION</scope>
</reference>
<feature type="transmembrane region" description="Helical" evidence="7">
    <location>
        <begin position="638"/>
        <end position="656"/>
    </location>
</feature>
<dbReference type="Pfam" id="PF02535">
    <property type="entry name" value="Zip"/>
    <property type="match status" value="1"/>
</dbReference>
<feature type="transmembrane region" description="Helical" evidence="7">
    <location>
        <begin position="223"/>
        <end position="246"/>
    </location>
</feature>
<evidence type="ECO:0000256" key="4">
    <source>
        <dbReference type="ARBA" id="ARBA00022989"/>
    </source>
</evidence>
<dbReference type="Proteomes" id="UP000007110">
    <property type="component" value="Unassembled WGS sequence"/>
</dbReference>
<dbReference type="PANTHER" id="PTHR12191:SF30">
    <property type="entry name" value="ZINC TRANSPORTER ZIP4 N-TERMINAL DOMAIN-CONTAINING PROTEIN"/>
    <property type="match status" value="1"/>
</dbReference>
<dbReference type="EnsemblMetazoa" id="XM_030999887">
    <property type="protein sequence ID" value="XP_030855747"/>
    <property type="gene ID" value="LOC753062"/>
</dbReference>
<feature type="compositionally biased region" description="Polar residues" evidence="6">
    <location>
        <begin position="355"/>
        <end position="364"/>
    </location>
</feature>
<dbReference type="RefSeq" id="XP_030855747.1">
    <property type="nucleotide sequence ID" value="XM_030999887.1"/>
</dbReference>
<dbReference type="AlphaFoldDB" id="A0A7M7PWY4"/>
<feature type="transmembrane region" description="Helical" evidence="7">
    <location>
        <begin position="677"/>
        <end position="697"/>
    </location>
</feature>
<dbReference type="GeneID" id="753062"/>
<accession>A0A7M7PWY4</accession>
<evidence type="ECO:0000256" key="7">
    <source>
        <dbReference type="SAM" id="Phobius"/>
    </source>
</evidence>
<feature type="region of interest" description="Disordered" evidence="6">
    <location>
        <begin position="354"/>
        <end position="384"/>
    </location>
</feature>
<dbReference type="GO" id="GO:0005385">
    <property type="term" value="F:zinc ion transmembrane transporter activity"/>
    <property type="evidence" value="ECO:0000318"/>
    <property type="project" value="GO_Central"/>
</dbReference>
<keyword evidence="5 7" id="KW-0472">Membrane</keyword>